<accession>A0ACB8V8N2</accession>
<evidence type="ECO:0000313" key="2">
    <source>
        <dbReference type="Proteomes" id="UP000831701"/>
    </source>
</evidence>
<organism evidence="1 2">
    <name type="scientific">Scortum barcoo</name>
    <name type="common">barcoo grunter</name>
    <dbReference type="NCBI Taxonomy" id="214431"/>
    <lineage>
        <taxon>Eukaryota</taxon>
        <taxon>Metazoa</taxon>
        <taxon>Chordata</taxon>
        <taxon>Craniata</taxon>
        <taxon>Vertebrata</taxon>
        <taxon>Euteleostomi</taxon>
        <taxon>Actinopterygii</taxon>
        <taxon>Neopterygii</taxon>
        <taxon>Teleostei</taxon>
        <taxon>Neoteleostei</taxon>
        <taxon>Acanthomorphata</taxon>
        <taxon>Eupercaria</taxon>
        <taxon>Centrarchiformes</taxon>
        <taxon>Terapontoidei</taxon>
        <taxon>Terapontidae</taxon>
        <taxon>Scortum</taxon>
    </lineage>
</organism>
<gene>
    <name evidence="1" type="ORF">L3Q82_020862</name>
</gene>
<comment type="caution">
    <text evidence="1">The sequence shown here is derived from an EMBL/GenBank/DDBJ whole genome shotgun (WGS) entry which is preliminary data.</text>
</comment>
<proteinExistence type="predicted"/>
<dbReference type="EMBL" id="CM041554">
    <property type="protein sequence ID" value="KAI3352047.1"/>
    <property type="molecule type" value="Genomic_DNA"/>
</dbReference>
<reference evidence="1" key="1">
    <citation type="submission" date="2022-04" db="EMBL/GenBank/DDBJ databases">
        <title>Jade perch genome.</title>
        <authorList>
            <person name="Chao B."/>
        </authorList>
    </citation>
    <scope>NUCLEOTIDE SEQUENCE</scope>
    <source>
        <strain evidence="1">CB-2022</strain>
    </source>
</reference>
<protein>
    <submittedName>
        <fullName evidence="1">Uncharacterized protein</fullName>
    </submittedName>
</protein>
<name>A0ACB8V8N2_9TELE</name>
<keyword evidence="2" id="KW-1185">Reference proteome</keyword>
<dbReference type="Proteomes" id="UP000831701">
    <property type="component" value="Chromosome 24"/>
</dbReference>
<evidence type="ECO:0000313" key="1">
    <source>
        <dbReference type="EMBL" id="KAI3352047.1"/>
    </source>
</evidence>
<sequence>MVCTSRSLGLCSGRQEGFVLEVETETALNIIGNHLLRIFHTSEVKCLRREQRILKDKTPATARSSCYHLVNNTEVSTAVTPEHRAASFLRLWVSSTHPPHFNLKPL</sequence>